<feature type="transmembrane region" description="Helical" evidence="8">
    <location>
        <begin position="541"/>
        <end position="568"/>
    </location>
</feature>
<feature type="transmembrane region" description="Helical" evidence="8">
    <location>
        <begin position="791"/>
        <end position="815"/>
    </location>
</feature>
<protein>
    <submittedName>
        <fullName evidence="13">DUF221-domain-containing protein</fullName>
    </submittedName>
</protein>
<dbReference type="InterPro" id="IPR003864">
    <property type="entry name" value="CSC1/OSCA1-like_7TM"/>
</dbReference>
<evidence type="ECO:0000256" key="5">
    <source>
        <dbReference type="ARBA" id="ARBA00022989"/>
    </source>
</evidence>
<name>A0A5C3L4V4_COPMA</name>
<dbReference type="GO" id="GO:0005227">
    <property type="term" value="F:calcium-activated cation channel activity"/>
    <property type="evidence" value="ECO:0007669"/>
    <property type="project" value="InterPro"/>
</dbReference>
<feature type="transmembrane region" description="Helical" evidence="8">
    <location>
        <begin position="827"/>
        <end position="847"/>
    </location>
</feature>
<feature type="region of interest" description="Disordered" evidence="7">
    <location>
        <begin position="927"/>
        <end position="985"/>
    </location>
</feature>
<keyword evidence="6 8" id="KW-0472">Membrane</keyword>
<evidence type="ECO:0000256" key="4">
    <source>
        <dbReference type="ARBA" id="ARBA00022692"/>
    </source>
</evidence>
<keyword evidence="14" id="KW-1185">Reference proteome</keyword>
<feature type="domain" description="CSC1/OSCA1-like 7TM region" evidence="9">
    <location>
        <begin position="541"/>
        <end position="814"/>
    </location>
</feature>
<feature type="compositionally biased region" description="Low complexity" evidence="7">
    <location>
        <begin position="934"/>
        <end position="957"/>
    </location>
</feature>
<feature type="domain" description="10TM putative phosphate transporter extracellular tail" evidence="10">
    <location>
        <begin position="960"/>
        <end position="1033"/>
    </location>
</feature>
<feature type="domain" description="CSC1/OSCA1-like cytosolic" evidence="12">
    <location>
        <begin position="209"/>
        <end position="384"/>
    </location>
</feature>
<dbReference type="OrthoDB" id="1076608at2759"/>
<comment type="subcellular location">
    <subcellularLocation>
        <location evidence="1">Membrane</location>
        <topology evidence="1">Multi-pass membrane protein</topology>
    </subcellularLocation>
</comment>
<evidence type="ECO:0000256" key="2">
    <source>
        <dbReference type="ARBA" id="ARBA00007779"/>
    </source>
</evidence>
<feature type="transmembrane region" description="Helical" evidence="8">
    <location>
        <begin position="758"/>
        <end position="779"/>
    </location>
</feature>
<keyword evidence="3" id="KW-0813">Transport</keyword>
<proteinExistence type="inferred from homology"/>
<dbReference type="InterPro" id="IPR045122">
    <property type="entry name" value="Csc1-like"/>
</dbReference>
<dbReference type="InterPro" id="IPR027815">
    <property type="entry name" value="CSC1/OSCA1-like_cyt"/>
</dbReference>
<dbReference type="Pfam" id="PF02714">
    <property type="entry name" value="RSN1_7TM"/>
    <property type="match status" value="1"/>
</dbReference>
<evidence type="ECO:0000259" key="12">
    <source>
        <dbReference type="Pfam" id="PF14703"/>
    </source>
</evidence>
<evidence type="ECO:0000313" key="14">
    <source>
        <dbReference type="Proteomes" id="UP000307440"/>
    </source>
</evidence>
<feature type="transmembrane region" description="Helical" evidence="8">
    <location>
        <begin position="588"/>
        <end position="614"/>
    </location>
</feature>
<reference evidence="13 14" key="1">
    <citation type="journal article" date="2019" name="Nat. Ecol. Evol.">
        <title>Megaphylogeny resolves global patterns of mushroom evolution.</title>
        <authorList>
            <person name="Varga T."/>
            <person name="Krizsan K."/>
            <person name="Foldi C."/>
            <person name="Dima B."/>
            <person name="Sanchez-Garcia M."/>
            <person name="Sanchez-Ramirez S."/>
            <person name="Szollosi G.J."/>
            <person name="Szarkandi J.G."/>
            <person name="Papp V."/>
            <person name="Albert L."/>
            <person name="Andreopoulos W."/>
            <person name="Angelini C."/>
            <person name="Antonin V."/>
            <person name="Barry K.W."/>
            <person name="Bougher N.L."/>
            <person name="Buchanan P."/>
            <person name="Buyck B."/>
            <person name="Bense V."/>
            <person name="Catcheside P."/>
            <person name="Chovatia M."/>
            <person name="Cooper J."/>
            <person name="Damon W."/>
            <person name="Desjardin D."/>
            <person name="Finy P."/>
            <person name="Geml J."/>
            <person name="Haridas S."/>
            <person name="Hughes K."/>
            <person name="Justo A."/>
            <person name="Karasinski D."/>
            <person name="Kautmanova I."/>
            <person name="Kiss B."/>
            <person name="Kocsube S."/>
            <person name="Kotiranta H."/>
            <person name="LaButti K.M."/>
            <person name="Lechner B.E."/>
            <person name="Liimatainen K."/>
            <person name="Lipzen A."/>
            <person name="Lukacs Z."/>
            <person name="Mihaltcheva S."/>
            <person name="Morgado L.N."/>
            <person name="Niskanen T."/>
            <person name="Noordeloos M.E."/>
            <person name="Ohm R.A."/>
            <person name="Ortiz-Santana B."/>
            <person name="Ovrebo C."/>
            <person name="Racz N."/>
            <person name="Riley R."/>
            <person name="Savchenko A."/>
            <person name="Shiryaev A."/>
            <person name="Soop K."/>
            <person name="Spirin V."/>
            <person name="Szebenyi C."/>
            <person name="Tomsovsky M."/>
            <person name="Tulloss R.E."/>
            <person name="Uehling J."/>
            <person name="Grigoriev I.V."/>
            <person name="Vagvolgyi C."/>
            <person name="Papp T."/>
            <person name="Martin F.M."/>
            <person name="Miettinen O."/>
            <person name="Hibbett D.S."/>
            <person name="Nagy L.G."/>
        </authorList>
    </citation>
    <scope>NUCLEOTIDE SEQUENCE [LARGE SCALE GENOMIC DNA]</scope>
    <source>
        <strain evidence="13 14">CBS 121175</strain>
    </source>
</reference>
<dbReference type="GO" id="GO:0005886">
    <property type="term" value="C:plasma membrane"/>
    <property type="evidence" value="ECO:0007669"/>
    <property type="project" value="TreeGrafter"/>
</dbReference>
<organism evidence="13 14">
    <name type="scientific">Coprinopsis marcescibilis</name>
    <name type="common">Agaric fungus</name>
    <name type="synonym">Psathyrella marcescibilis</name>
    <dbReference type="NCBI Taxonomy" id="230819"/>
    <lineage>
        <taxon>Eukaryota</taxon>
        <taxon>Fungi</taxon>
        <taxon>Dikarya</taxon>
        <taxon>Basidiomycota</taxon>
        <taxon>Agaricomycotina</taxon>
        <taxon>Agaricomycetes</taxon>
        <taxon>Agaricomycetidae</taxon>
        <taxon>Agaricales</taxon>
        <taxon>Agaricineae</taxon>
        <taxon>Psathyrellaceae</taxon>
        <taxon>Coprinopsis</taxon>
    </lineage>
</organism>
<evidence type="ECO:0000259" key="11">
    <source>
        <dbReference type="Pfam" id="PF13967"/>
    </source>
</evidence>
<dbReference type="PANTHER" id="PTHR13018">
    <property type="entry name" value="PROBABLE MEMBRANE PROTEIN DUF221-RELATED"/>
    <property type="match status" value="1"/>
</dbReference>
<dbReference type="AlphaFoldDB" id="A0A5C3L4V4"/>
<evidence type="ECO:0000256" key="8">
    <source>
        <dbReference type="SAM" id="Phobius"/>
    </source>
</evidence>
<gene>
    <name evidence="13" type="ORF">FA15DRAFT_666666</name>
</gene>
<dbReference type="STRING" id="230819.A0A5C3L4V4"/>
<dbReference type="Pfam" id="PF12621">
    <property type="entry name" value="PHM7_ext"/>
    <property type="match status" value="1"/>
</dbReference>
<feature type="transmembrane region" description="Helical" evidence="8">
    <location>
        <begin position="115"/>
        <end position="133"/>
    </location>
</feature>
<evidence type="ECO:0000256" key="7">
    <source>
        <dbReference type="SAM" id="MobiDB-lite"/>
    </source>
</evidence>
<feature type="transmembrane region" description="Helical" evidence="8">
    <location>
        <begin position="16"/>
        <end position="37"/>
    </location>
</feature>
<dbReference type="EMBL" id="ML210167">
    <property type="protein sequence ID" value="TFK27166.1"/>
    <property type="molecule type" value="Genomic_DNA"/>
</dbReference>
<feature type="domain" description="CSC1/OSCA1-like cytosolic" evidence="12">
    <location>
        <begin position="480"/>
        <end position="528"/>
    </location>
</feature>
<evidence type="ECO:0000259" key="9">
    <source>
        <dbReference type="Pfam" id="PF02714"/>
    </source>
</evidence>
<evidence type="ECO:0000256" key="3">
    <source>
        <dbReference type="ARBA" id="ARBA00022448"/>
    </source>
</evidence>
<feature type="transmembrane region" description="Helical" evidence="8">
    <location>
        <begin position="634"/>
        <end position="656"/>
    </location>
</feature>
<keyword evidence="5 8" id="KW-1133">Transmembrane helix</keyword>
<dbReference type="InterPro" id="IPR032880">
    <property type="entry name" value="CSC1/OSCA1-like_N"/>
</dbReference>
<dbReference type="Proteomes" id="UP000307440">
    <property type="component" value="Unassembled WGS sequence"/>
</dbReference>
<dbReference type="Pfam" id="PF13967">
    <property type="entry name" value="RSN1_TM"/>
    <property type="match status" value="1"/>
</dbReference>
<dbReference type="InterPro" id="IPR022257">
    <property type="entry name" value="PHM7_ext"/>
</dbReference>
<dbReference type="Pfam" id="PF14703">
    <property type="entry name" value="PHM7_cyt"/>
    <property type="match status" value="2"/>
</dbReference>
<keyword evidence="4 8" id="KW-0812">Transmembrane</keyword>
<dbReference type="PANTHER" id="PTHR13018:SF143">
    <property type="entry name" value="CSC1_OSCA1-LIKE 7TM REGION DOMAIN-CONTAINING PROTEIN"/>
    <property type="match status" value="1"/>
</dbReference>
<feature type="region of interest" description="Disordered" evidence="7">
    <location>
        <begin position="873"/>
        <end position="914"/>
    </location>
</feature>
<feature type="transmembrane region" description="Helical" evidence="8">
    <location>
        <begin position="676"/>
        <end position="708"/>
    </location>
</feature>
<evidence type="ECO:0000256" key="6">
    <source>
        <dbReference type="ARBA" id="ARBA00023136"/>
    </source>
</evidence>
<accession>A0A5C3L4V4</accession>
<feature type="transmembrane region" description="Helical" evidence="8">
    <location>
        <begin position="729"/>
        <end position="752"/>
    </location>
</feature>
<feature type="domain" description="CSC1/OSCA1-like N-terminal transmembrane" evidence="11">
    <location>
        <begin position="16"/>
        <end position="185"/>
    </location>
</feature>
<feature type="transmembrane region" description="Helical" evidence="8">
    <location>
        <begin position="164"/>
        <end position="182"/>
    </location>
</feature>
<evidence type="ECO:0000256" key="1">
    <source>
        <dbReference type="ARBA" id="ARBA00004141"/>
    </source>
</evidence>
<evidence type="ECO:0000313" key="13">
    <source>
        <dbReference type="EMBL" id="TFK27166.1"/>
    </source>
</evidence>
<sequence length="1038" mass="113064">MSSDITNAKSASTATFVTALVFNAIVFGAQLGVFTLLRPFFKAIYEPRTYVPPPDKRIGSLTPHPTGESPSTVSRLLAGLSWPLALVYADYHPIIKANGLDAFFFVRFLRLMVKLLLPIWIISWAVLLPVTSVNTDKVGQDPETADGLARFTFGNVGATQQQRYWAHLICAWVFTIWILYNLKREMSFFIVTRQQHLTEKTHSRSVQANTILVTGIPSTYLTKQRLRQLFDELPGGVKEIWINRNLRELPDIYDRRLAACNKLESAETTLLRIACKLKIQVDKDKAEGKADTSKVKNVSGKRKTATAPEDSGSSLVVESPLVTPSAVGQTDFSLAEELVPTEQRPTHKLGFLGLFGEKVDSIDWCRKEIAECNNLLDEGRAKLRVSDEVSVAPQIGDLLAGSAVDQYGNPILPGARVKTFTDDGRIDVKGVVKDVSGKVTGGVKDAVGSAKDVSGKVVSGVKVVGGTVASAITGKTHGDEYEPLNSAFVTFNKQISAHLAVQVLSHHKPYRMSSRYIEVAPSDVIWANLGLNPYEQKLRMAISYAATAGLIILWAFPVAFVGAVSNIYSVCATVSWLAWICDLPKVVVGIISGILPPVLLAVLMMLLPIVLRLLARFEGIPKYTGLELSLMTRFFIFQVVHSFLIVTISSGIAAALEQLINSPTSIPSILAENLPLASTFFLTYIVLQGLSGAAGGFLQIVSLIVYYVKLVLLGSTPRSVYGIKYTPGSVAWGTLFPGITLLAVITLAYSVISPVINGLSIMTFFLFYQLYKYLFLWVYQQDIRKDTGGLFFPKAIGHIFVGLYLEEVCLAALFFLSRDENENASCIPQGALMVVLIVFTAGFHIILNNSYGPLIVALPLSLKDRLGQGIDVEEQGEGQRVNVGSQDSFKPTADVASKRPAARNDDLESAIPEDQREFVRQGLAVAEEPRSHEPAPTSSSPSASNSSNDPSSVTSADQKVSKKQAKAEEDEFNKYGFGHPAATRPQRTIWIPVDDLGLSNFEVDANRKAGVDSSNKDAIINAKGKVDVQGPPPGYSGL</sequence>
<comment type="similarity">
    <text evidence="2">Belongs to the CSC1 (TC 1.A.17) family.</text>
</comment>
<feature type="region of interest" description="Disordered" evidence="7">
    <location>
        <begin position="288"/>
        <end position="315"/>
    </location>
</feature>
<evidence type="ECO:0000259" key="10">
    <source>
        <dbReference type="Pfam" id="PF12621"/>
    </source>
</evidence>